<evidence type="ECO:0000313" key="1">
    <source>
        <dbReference type="EMBL" id="TRY00477.1"/>
    </source>
</evidence>
<dbReference type="InterPro" id="IPR011604">
    <property type="entry name" value="PDDEXK-like_dom_sf"/>
</dbReference>
<keyword evidence="1" id="KW-0378">Hydrolase</keyword>
<dbReference type="Gene3D" id="3.90.320.10">
    <property type="match status" value="1"/>
</dbReference>
<protein>
    <submittedName>
        <fullName evidence="1">Restriction endonuclease</fullName>
    </submittedName>
</protein>
<sequence>MIVKTLPSDTFDNLKLFIEEFNTEMHEADALDFMRVGYKRNYGDVITIRNYVGLIQMNDGTQIEVLPKLSFEGEYETIAKQVFIKMLRSLKEFSGKVFNSASLNVDRMNLYEIFISMYIQEVRHLVKTGIKSFYETKEDNLKVYKGKLKVKEQQRYNNVHKERFFVAYDEYTTNRPENRLIKSTLLKLQKLSNYIENVKEIQNLLNSFELIEPSTNFDSDFSKVTINRGNKEYETIMIWSKVFLYNRSFTTFSGSTTARALLFPMEKIFESYVASELKKHLRDKDWSISTQDKVFYLFDEPSKFSLRPDIVITKENDETIILDTKWKILIDDERKNYGVSQADMYQMYAYAKKYESKKVFVIYPLNPEMSKYAIDGIEFRSEGISVQLLFIDLLNVDDSLKYITDKMI</sequence>
<name>A0A553IJS5_ACHLA</name>
<dbReference type="AlphaFoldDB" id="A0A553IJS5"/>
<accession>A0A553IJS5</accession>
<gene>
    <name evidence="1" type="ORF">FNV44_02435</name>
</gene>
<dbReference type="EMBL" id="VKID01000001">
    <property type="protein sequence ID" value="TRY00477.1"/>
    <property type="molecule type" value="Genomic_DNA"/>
</dbReference>
<dbReference type="Pfam" id="PF10117">
    <property type="entry name" value="McrBC"/>
    <property type="match status" value="1"/>
</dbReference>
<keyword evidence="1" id="KW-0255">Endonuclease</keyword>
<organism evidence="1 2">
    <name type="scientific">Acholeplasma laidlawii</name>
    <dbReference type="NCBI Taxonomy" id="2148"/>
    <lineage>
        <taxon>Bacteria</taxon>
        <taxon>Bacillati</taxon>
        <taxon>Mycoplasmatota</taxon>
        <taxon>Mollicutes</taxon>
        <taxon>Acholeplasmatales</taxon>
        <taxon>Acholeplasmataceae</taxon>
        <taxon>Acholeplasma</taxon>
    </lineage>
</organism>
<dbReference type="GO" id="GO:0004519">
    <property type="term" value="F:endonuclease activity"/>
    <property type="evidence" value="ECO:0007669"/>
    <property type="project" value="UniProtKB-KW"/>
</dbReference>
<dbReference type="InterPro" id="IPR019292">
    <property type="entry name" value="McrC"/>
</dbReference>
<keyword evidence="1" id="KW-0540">Nuclease</keyword>
<comment type="caution">
    <text evidence="1">The sequence shown here is derived from an EMBL/GenBank/DDBJ whole genome shotgun (WGS) entry which is preliminary data.</text>
</comment>
<proteinExistence type="predicted"/>
<dbReference type="Proteomes" id="UP000315938">
    <property type="component" value="Unassembled WGS sequence"/>
</dbReference>
<dbReference type="PANTHER" id="PTHR38733:SF1">
    <property type="entry name" value="TYPE IV METHYL-DIRECTED RESTRICTION ENZYME ECOKMCRBC"/>
    <property type="match status" value="1"/>
</dbReference>
<reference evidence="1 2" key="1">
    <citation type="submission" date="2019-07" db="EMBL/GenBank/DDBJ databases">
        <title>Genome sequence of Acholeplasma laidlawii strain with increased resistance to erythromycin.</title>
        <authorList>
            <person name="Medvedeva E.S."/>
            <person name="Baranova N.B."/>
            <person name="Siniagina M.N."/>
            <person name="Mouzykantov A."/>
            <person name="Chernova O.A."/>
            <person name="Chernov V.M."/>
        </authorList>
    </citation>
    <scope>NUCLEOTIDE SEQUENCE [LARGE SCALE GENOMIC DNA]</scope>
    <source>
        <strain evidence="1 2">PG8REry</strain>
    </source>
</reference>
<dbReference type="PANTHER" id="PTHR38733">
    <property type="entry name" value="PROTEIN MCRC"/>
    <property type="match status" value="1"/>
</dbReference>
<evidence type="ECO:0000313" key="2">
    <source>
        <dbReference type="Proteomes" id="UP000315938"/>
    </source>
</evidence>